<dbReference type="EMBL" id="CP034298">
    <property type="protein sequence ID" value="QHH09786.1"/>
    <property type="molecule type" value="Genomic_DNA"/>
</dbReference>
<reference evidence="3 4" key="2">
    <citation type="submission" date="2018-12" db="EMBL/GenBank/DDBJ databases">
        <title>Genomic insights into the evolutionary origins and pathogenicity of five Vibrio parahaemolyticus strains isolated from the shrimp with acute hepatopancreatic necrosis disease (AHPND).</title>
        <authorList>
            <person name="Yang Q."/>
            <person name="Dong X."/>
            <person name="Xie G."/>
            <person name="Fu S."/>
            <person name="Zou P."/>
            <person name="Sun J."/>
            <person name="Wang Y."/>
            <person name="Huang J."/>
        </authorList>
    </citation>
    <scope>NUCLEOTIDE SEQUENCE [LARGE SCALE GENOMIC DNA]</scope>
    <source>
        <strain evidence="3 4">20160303005-1</strain>
    </source>
</reference>
<dbReference type="InterPro" id="IPR014161">
    <property type="entry name" value="Tol-Pal_TolA"/>
</dbReference>
<evidence type="ECO:0000313" key="2">
    <source>
        <dbReference type="EMBL" id="HAS6680232.1"/>
    </source>
</evidence>
<protein>
    <submittedName>
        <fullName evidence="2">Cell envelope integrity protein TolA</fullName>
    </submittedName>
</protein>
<dbReference type="Gene3D" id="3.30.1150.10">
    <property type="match status" value="1"/>
</dbReference>
<dbReference type="Pfam" id="PF06519">
    <property type="entry name" value="TolA"/>
    <property type="match status" value="1"/>
</dbReference>
<gene>
    <name evidence="2" type="primary">tolA</name>
    <name evidence="3" type="ORF">EHC69_10655</name>
    <name evidence="2" type="ORF">I7278_26020</name>
</gene>
<dbReference type="Proteomes" id="UP000856022">
    <property type="component" value="Unassembled WGS sequence"/>
</dbReference>
<evidence type="ECO:0000313" key="4">
    <source>
        <dbReference type="Proteomes" id="UP000464718"/>
    </source>
</evidence>
<sequence length="137" mass="15530">MRFVNLFVLYWFLNISSATAEVDIVEKEKQGQKAALEDILNPFPNPTPEESEISKYAGIYKETIQSALPKKESYKGAECRLTIQLSPEGLVTNVDMDIQNRLCRSAFNAIWDIAEFPLPLDNKVASKLTNIRLTLSY</sequence>
<dbReference type="AlphaFoldDB" id="A0A7Z2MTE3"/>
<dbReference type="SUPFAM" id="SSF74653">
    <property type="entry name" value="TolA/TonB C-terminal domain"/>
    <property type="match status" value="1"/>
</dbReference>
<feature type="signal peptide" evidence="1">
    <location>
        <begin position="1"/>
        <end position="20"/>
    </location>
</feature>
<dbReference type="EMBL" id="DACQKT010000031">
    <property type="protein sequence ID" value="HAS6680232.1"/>
    <property type="molecule type" value="Genomic_DNA"/>
</dbReference>
<evidence type="ECO:0000313" key="3">
    <source>
        <dbReference type="EMBL" id="QHH09786.1"/>
    </source>
</evidence>
<dbReference type="Proteomes" id="UP000464718">
    <property type="component" value="Chromosome i"/>
</dbReference>
<dbReference type="GO" id="GO:0019534">
    <property type="term" value="F:toxin transmembrane transporter activity"/>
    <property type="evidence" value="ECO:0007669"/>
    <property type="project" value="InterPro"/>
</dbReference>
<feature type="chain" id="PRO_5042755266" evidence="1">
    <location>
        <begin position="21"/>
        <end position="137"/>
    </location>
</feature>
<evidence type="ECO:0000256" key="1">
    <source>
        <dbReference type="SAM" id="SignalP"/>
    </source>
</evidence>
<organism evidence="2">
    <name type="scientific">Vibrio parahaemolyticus</name>
    <dbReference type="NCBI Taxonomy" id="670"/>
    <lineage>
        <taxon>Bacteria</taxon>
        <taxon>Pseudomonadati</taxon>
        <taxon>Pseudomonadota</taxon>
        <taxon>Gammaproteobacteria</taxon>
        <taxon>Vibrionales</taxon>
        <taxon>Vibrionaceae</taxon>
        <taxon>Vibrio</taxon>
    </lineage>
</organism>
<proteinExistence type="predicted"/>
<keyword evidence="1" id="KW-0732">Signal</keyword>
<reference evidence="2" key="1">
    <citation type="journal article" date="2018" name="Genome Biol.">
        <title>SKESA: strategic k-mer extension for scrupulous assemblies.</title>
        <authorList>
            <person name="Souvorov A."/>
            <person name="Agarwala R."/>
            <person name="Lipman D.J."/>
        </authorList>
    </citation>
    <scope>NUCLEOTIDE SEQUENCE</scope>
    <source>
        <strain evidence="2">1930</strain>
    </source>
</reference>
<accession>A0A7Z2MTE3</accession>
<dbReference type="NCBIfam" id="TIGR02794">
    <property type="entry name" value="tolA_full"/>
    <property type="match status" value="1"/>
</dbReference>
<dbReference type="RefSeq" id="WP_114867660.1">
    <property type="nucleotide sequence ID" value="NZ_CP034298.1"/>
</dbReference>
<dbReference type="GO" id="GO:0043213">
    <property type="term" value="P:bacteriocin transport"/>
    <property type="evidence" value="ECO:0007669"/>
    <property type="project" value="InterPro"/>
</dbReference>
<reference evidence="2" key="3">
    <citation type="submission" date="2019-12" db="EMBL/GenBank/DDBJ databases">
        <authorList>
            <consortium name="NCBI Pathogen Detection Project"/>
        </authorList>
    </citation>
    <scope>NUCLEOTIDE SEQUENCE</scope>
    <source>
        <strain evidence="2">1930</strain>
    </source>
</reference>
<dbReference type="GO" id="GO:0016020">
    <property type="term" value="C:membrane"/>
    <property type="evidence" value="ECO:0007669"/>
    <property type="project" value="InterPro"/>
</dbReference>
<name>A0A7Z2MTE3_VIBPH</name>